<evidence type="ECO:0000313" key="3">
    <source>
        <dbReference type="Proteomes" id="UP001178461"/>
    </source>
</evidence>
<protein>
    <submittedName>
        <fullName evidence="2">Uncharacterized protein</fullName>
    </submittedName>
</protein>
<feature type="region of interest" description="Disordered" evidence="1">
    <location>
        <begin position="109"/>
        <end position="139"/>
    </location>
</feature>
<proteinExistence type="predicted"/>
<comment type="caution">
    <text evidence="2">The sequence shown here is derived from an EMBL/GenBank/DDBJ whole genome shotgun (WGS) entry which is preliminary data.</text>
</comment>
<feature type="non-terminal residue" evidence="2">
    <location>
        <position position="139"/>
    </location>
</feature>
<evidence type="ECO:0000256" key="1">
    <source>
        <dbReference type="SAM" id="MobiDB-lite"/>
    </source>
</evidence>
<evidence type="ECO:0000313" key="2">
    <source>
        <dbReference type="EMBL" id="CAI7935148.1"/>
    </source>
</evidence>
<accession>A0AA35QQN2</accession>
<keyword evidence="3" id="KW-1185">Reference proteome</keyword>
<dbReference type="AlphaFoldDB" id="A0AA35QQN2"/>
<sequence>PLPTCLLLPEVELPLRIAALRRSSRDARFRKGEEGQQATPPPPPWMLQERKGESGVRRKRVCLHLHQNSPTHQAFETHQVSSPGLAGPLKLLLGSLPLLHSGSFWKPQDFLSSHSEEGEGEDSQNFRGSGTFSLIRKRN</sequence>
<organism evidence="2 3">
    <name type="scientific">Podarcis lilfordi</name>
    <name type="common">Lilford's wall lizard</name>
    <dbReference type="NCBI Taxonomy" id="74358"/>
    <lineage>
        <taxon>Eukaryota</taxon>
        <taxon>Metazoa</taxon>
        <taxon>Chordata</taxon>
        <taxon>Craniata</taxon>
        <taxon>Vertebrata</taxon>
        <taxon>Euteleostomi</taxon>
        <taxon>Lepidosauria</taxon>
        <taxon>Squamata</taxon>
        <taxon>Bifurcata</taxon>
        <taxon>Unidentata</taxon>
        <taxon>Episquamata</taxon>
        <taxon>Laterata</taxon>
        <taxon>Lacertibaenia</taxon>
        <taxon>Lacertidae</taxon>
        <taxon>Podarcis</taxon>
    </lineage>
</organism>
<gene>
    <name evidence="2" type="ORF">PODLI_1B028679</name>
</gene>
<dbReference type="EMBL" id="CANTUW010000076">
    <property type="protein sequence ID" value="CAI7935148.1"/>
    <property type="molecule type" value="Genomic_DNA"/>
</dbReference>
<dbReference type="Proteomes" id="UP001178461">
    <property type="component" value="Unassembled WGS sequence"/>
</dbReference>
<name>A0AA35QQN2_9SAUR</name>
<reference evidence="2" key="1">
    <citation type="submission" date="2022-12" db="EMBL/GenBank/DDBJ databases">
        <authorList>
            <person name="Alioto T."/>
            <person name="Alioto T."/>
            <person name="Gomez Garrido J."/>
        </authorList>
    </citation>
    <scope>NUCLEOTIDE SEQUENCE</scope>
</reference>
<feature type="region of interest" description="Disordered" evidence="1">
    <location>
        <begin position="26"/>
        <end position="52"/>
    </location>
</feature>